<reference evidence="1" key="1">
    <citation type="journal article" date="2012" name="Nature">
        <title>The tomato genome sequence provides insights into fleshy fruit evolution.</title>
        <authorList>
            <consortium name="Tomato Genome Consortium"/>
        </authorList>
    </citation>
    <scope>NUCLEOTIDE SEQUENCE [LARGE SCALE GENOMIC DNA]</scope>
    <source>
        <strain evidence="1">cv. Heinz 1706</strain>
    </source>
</reference>
<evidence type="ECO:0000313" key="2">
    <source>
        <dbReference type="Proteomes" id="UP000004994"/>
    </source>
</evidence>
<sequence>MYEQHLLEMAPTRKTLMSPFFLSSASNWCDVVFPCLVSQIVHMFCLDSCLVWSTKCQYRS</sequence>
<dbReference type="Proteomes" id="UP000004994">
    <property type="component" value="Chromosome 3"/>
</dbReference>
<reference evidence="1" key="2">
    <citation type="submission" date="2019-01" db="UniProtKB">
        <authorList>
            <consortium name="EnsemblPlants"/>
        </authorList>
    </citation>
    <scope>IDENTIFICATION</scope>
    <source>
        <strain evidence="1">cv. Heinz 1706</strain>
    </source>
</reference>
<proteinExistence type="predicted"/>
<organism evidence="1">
    <name type="scientific">Solanum lycopersicum</name>
    <name type="common">Tomato</name>
    <name type="synonym">Lycopersicon esculentum</name>
    <dbReference type="NCBI Taxonomy" id="4081"/>
    <lineage>
        <taxon>Eukaryota</taxon>
        <taxon>Viridiplantae</taxon>
        <taxon>Streptophyta</taxon>
        <taxon>Embryophyta</taxon>
        <taxon>Tracheophyta</taxon>
        <taxon>Spermatophyta</taxon>
        <taxon>Magnoliopsida</taxon>
        <taxon>eudicotyledons</taxon>
        <taxon>Gunneridae</taxon>
        <taxon>Pentapetalae</taxon>
        <taxon>asterids</taxon>
        <taxon>lamiids</taxon>
        <taxon>Solanales</taxon>
        <taxon>Solanaceae</taxon>
        <taxon>Solanoideae</taxon>
        <taxon>Solaneae</taxon>
        <taxon>Solanum</taxon>
        <taxon>Solanum subgen. Lycopersicon</taxon>
    </lineage>
</organism>
<name>A0A3Q7G2X9_SOLLC</name>
<keyword evidence="2" id="KW-1185">Reference proteome</keyword>
<evidence type="ECO:0000313" key="1">
    <source>
        <dbReference type="EnsemblPlants" id="Solyc03g013170.3.1"/>
    </source>
</evidence>
<dbReference type="EnsemblPlants" id="Solyc03g013170.3.1">
    <property type="protein sequence ID" value="Solyc03g013170.3.1"/>
    <property type="gene ID" value="Solyc03g013170.3"/>
</dbReference>
<dbReference type="InParanoid" id="A0A3Q7G2X9"/>
<accession>A0A3Q7G2X9</accession>
<dbReference type="Gramene" id="Solyc03g013170.3.1">
    <property type="protein sequence ID" value="Solyc03g013170.3.1"/>
    <property type="gene ID" value="Solyc03g013170.3"/>
</dbReference>
<dbReference type="AlphaFoldDB" id="A0A3Q7G2X9"/>
<protein>
    <submittedName>
        <fullName evidence="1">Uncharacterized protein</fullName>
    </submittedName>
</protein>
<dbReference type="PaxDb" id="4081-Solyc03g013170.2.1"/>